<evidence type="ECO:0000313" key="1">
    <source>
        <dbReference type="EMBL" id="KYD10568.1"/>
    </source>
</evidence>
<dbReference type="EMBL" id="LQYT01000117">
    <property type="protein sequence ID" value="KYD10568.1"/>
    <property type="molecule type" value="Genomic_DNA"/>
</dbReference>
<dbReference type="STRING" id="301148.B4135_3369"/>
<accession>A0A150LDZ8</accession>
<name>A0A150LDZ8_9BACI</name>
<evidence type="ECO:0000313" key="2">
    <source>
        <dbReference type="Proteomes" id="UP000075683"/>
    </source>
</evidence>
<reference evidence="1 2" key="1">
    <citation type="submission" date="2016-01" db="EMBL/GenBank/DDBJ databases">
        <title>Draft Genome Sequences of Seven Thermophilic Sporeformers Isolated from Foods.</title>
        <authorList>
            <person name="Berendsen E.M."/>
            <person name="Wells-Bennik M.H."/>
            <person name="Krawcyk A.O."/>
            <person name="De Jong A."/>
            <person name="Holsappel S."/>
            <person name="Eijlander R.T."/>
            <person name="Kuipers O.P."/>
        </authorList>
    </citation>
    <scope>NUCLEOTIDE SEQUENCE [LARGE SCALE GENOMIC DNA]</scope>
    <source>
        <strain evidence="1 2">B4135</strain>
    </source>
</reference>
<organism evidence="1 2">
    <name type="scientific">Caldibacillus debilis</name>
    <dbReference type="NCBI Taxonomy" id="301148"/>
    <lineage>
        <taxon>Bacteria</taxon>
        <taxon>Bacillati</taxon>
        <taxon>Bacillota</taxon>
        <taxon>Bacilli</taxon>
        <taxon>Bacillales</taxon>
        <taxon>Bacillaceae</taxon>
        <taxon>Caldibacillus</taxon>
    </lineage>
</organism>
<comment type="caution">
    <text evidence="1">The sequence shown here is derived from an EMBL/GenBank/DDBJ whole genome shotgun (WGS) entry which is preliminary data.</text>
</comment>
<protein>
    <submittedName>
        <fullName evidence="1">Uncharacterized protein</fullName>
    </submittedName>
</protein>
<sequence>MFCRMRIRPPPRRLPRAAVLGNKEKIFKTDLKYFYNPL</sequence>
<dbReference type="Proteomes" id="UP000075683">
    <property type="component" value="Unassembled WGS sequence"/>
</dbReference>
<dbReference type="AlphaFoldDB" id="A0A150LDZ8"/>
<proteinExistence type="predicted"/>
<gene>
    <name evidence="1" type="ORF">B4135_3369</name>
</gene>